<proteinExistence type="predicted"/>
<dbReference type="Pfam" id="PF13443">
    <property type="entry name" value="HTH_26"/>
    <property type="match status" value="1"/>
</dbReference>
<evidence type="ECO:0000313" key="2">
    <source>
        <dbReference type="EMBL" id="MEO1769366.1"/>
    </source>
</evidence>
<accession>A0ABV0EL50</accession>
<dbReference type="RefSeq" id="WP_207700541.1">
    <property type="nucleotide sequence ID" value="NZ_JAFREL020000001.1"/>
</dbReference>
<evidence type="ECO:0000259" key="1">
    <source>
        <dbReference type="SMART" id="SM00530"/>
    </source>
</evidence>
<organism evidence="2 3">
    <name type="scientific">Candidatus Enterococcus ferrettii</name>
    <dbReference type="NCBI Taxonomy" id="2815324"/>
    <lineage>
        <taxon>Bacteria</taxon>
        <taxon>Bacillati</taxon>
        <taxon>Bacillota</taxon>
        <taxon>Bacilli</taxon>
        <taxon>Lactobacillales</taxon>
        <taxon>Enterococcaceae</taxon>
        <taxon>Enterococcus</taxon>
    </lineage>
</organism>
<dbReference type="Gene3D" id="1.10.260.40">
    <property type="entry name" value="lambda repressor-like DNA-binding domains"/>
    <property type="match status" value="1"/>
</dbReference>
<feature type="domain" description="HTH cro/C1-type" evidence="1">
    <location>
        <begin position="4"/>
        <end position="60"/>
    </location>
</feature>
<dbReference type="EMBL" id="JAFREL020000001">
    <property type="protein sequence ID" value="MEO1769366.1"/>
    <property type="molecule type" value="Genomic_DNA"/>
</dbReference>
<dbReference type="InterPro" id="IPR010982">
    <property type="entry name" value="Lambda_DNA-bd_dom_sf"/>
</dbReference>
<dbReference type="SMART" id="SM00530">
    <property type="entry name" value="HTH_XRE"/>
    <property type="match status" value="1"/>
</dbReference>
<dbReference type="SUPFAM" id="SSF47413">
    <property type="entry name" value="lambda repressor-like DNA-binding domains"/>
    <property type="match status" value="1"/>
</dbReference>
<evidence type="ECO:0000313" key="3">
    <source>
        <dbReference type="Proteomes" id="UP000664357"/>
    </source>
</evidence>
<gene>
    <name evidence="2" type="ORF">JZO67_001317</name>
</gene>
<reference evidence="2 3" key="1">
    <citation type="submission" date="2024-02" db="EMBL/GenBank/DDBJ databases">
        <title>The Genome Sequence of Enterococcus sp. DIV0159.</title>
        <authorList>
            <person name="Earl A."/>
            <person name="Manson A."/>
            <person name="Gilmore M."/>
            <person name="Sanders J."/>
            <person name="Shea T."/>
            <person name="Howe W."/>
            <person name="Livny J."/>
            <person name="Cuomo C."/>
            <person name="Neafsey D."/>
            <person name="Birren B."/>
        </authorList>
    </citation>
    <scope>NUCLEOTIDE SEQUENCE [LARGE SCALE GENOMIC DNA]</scope>
    <source>
        <strain evidence="2 3">665A</strain>
    </source>
</reference>
<comment type="caution">
    <text evidence="2">The sequence shown here is derived from an EMBL/GenBank/DDBJ whole genome shotgun (WGS) entry which is preliminary data.</text>
</comment>
<protein>
    <recommendedName>
        <fullName evidence="1">HTH cro/C1-type domain-containing protein</fullName>
    </recommendedName>
</protein>
<dbReference type="Proteomes" id="UP000664357">
    <property type="component" value="Unassembled WGS sequence"/>
</dbReference>
<sequence>MKNVLDIFLKQNQMTRYDLSKKVGISEQTLSKAAKRDPKTYSVKTLVAIASGTGYSPGEVLDKLLAIRDSEAVYIASTLKEIRQKVKEKEDVFIIQGEFSSLAKEIKQSSLSESAELGFQLGMGGGGSYVVWAINRMINSFGGKKEEENLKDDIMTLYTIKFLNSSEAMLRLKQLDY</sequence>
<dbReference type="InterPro" id="IPR001387">
    <property type="entry name" value="Cro/C1-type_HTH"/>
</dbReference>
<name>A0ABV0EL50_9ENTE</name>
<keyword evidence="3" id="KW-1185">Reference proteome</keyword>